<protein>
    <submittedName>
        <fullName evidence="2">Uncharacterized protein</fullName>
    </submittedName>
</protein>
<accession>A0A1E7FAF0</accession>
<feature type="compositionally biased region" description="Low complexity" evidence="1">
    <location>
        <begin position="57"/>
        <end position="70"/>
    </location>
</feature>
<dbReference type="InParanoid" id="A0A1E7FAF0"/>
<dbReference type="AlphaFoldDB" id="A0A1E7FAF0"/>
<evidence type="ECO:0000256" key="1">
    <source>
        <dbReference type="SAM" id="MobiDB-lite"/>
    </source>
</evidence>
<dbReference type="EMBL" id="KV784359">
    <property type="protein sequence ID" value="OEU15114.1"/>
    <property type="molecule type" value="Genomic_DNA"/>
</dbReference>
<evidence type="ECO:0000313" key="3">
    <source>
        <dbReference type="Proteomes" id="UP000095751"/>
    </source>
</evidence>
<reference evidence="2 3" key="1">
    <citation type="submission" date="2016-09" db="EMBL/GenBank/DDBJ databases">
        <title>Extensive genetic diversity and differential bi-allelic expression allows diatom success in the polar Southern Ocean.</title>
        <authorList>
            <consortium name="DOE Joint Genome Institute"/>
            <person name="Mock T."/>
            <person name="Otillar R.P."/>
            <person name="Strauss J."/>
            <person name="Dupont C."/>
            <person name="Frickenhaus S."/>
            <person name="Maumus F."/>
            <person name="Mcmullan M."/>
            <person name="Sanges R."/>
            <person name="Schmutz J."/>
            <person name="Toseland A."/>
            <person name="Valas R."/>
            <person name="Veluchamy A."/>
            <person name="Ward B.J."/>
            <person name="Allen A."/>
            <person name="Barry K."/>
            <person name="Falciatore A."/>
            <person name="Ferrante M."/>
            <person name="Fortunato A.E."/>
            <person name="Gloeckner G."/>
            <person name="Gruber A."/>
            <person name="Hipkin R."/>
            <person name="Janech M."/>
            <person name="Kroth P."/>
            <person name="Leese F."/>
            <person name="Lindquist E."/>
            <person name="Lyon B.R."/>
            <person name="Martin J."/>
            <person name="Mayer C."/>
            <person name="Parker M."/>
            <person name="Quesneville H."/>
            <person name="Raymond J."/>
            <person name="Uhlig C."/>
            <person name="Valentin K.U."/>
            <person name="Worden A.Z."/>
            <person name="Armbrust E.V."/>
            <person name="Bowler C."/>
            <person name="Green B."/>
            <person name="Moulton V."/>
            <person name="Van Oosterhout C."/>
            <person name="Grigoriev I."/>
        </authorList>
    </citation>
    <scope>NUCLEOTIDE SEQUENCE [LARGE SCALE GENOMIC DNA]</scope>
    <source>
        <strain evidence="2 3">CCMP1102</strain>
    </source>
</reference>
<feature type="region of interest" description="Disordered" evidence="1">
    <location>
        <begin position="1"/>
        <end position="81"/>
    </location>
</feature>
<keyword evidence="3" id="KW-1185">Reference proteome</keyword>
<sequence>MNKYVRPNQKELTKLQQKSKKYAHSAFSRHHHQVKTRTRPLVEITMDRRNETSDTESGVTRSDVTTDSSSPIDDANHTTKPLKIQKCEDESILVSYDIMHTQVLRINQMMSIFQSQLQGHREILKEEITENT</sequence>
<name>A0A1E7FAF0_9STRA</name>
<dbReference type="KEGG" id="fcy:FRACYDRAFT_269224"/>
<proteinExistence type="predicted"/>
<organism evidence="2 3">
    <name type="scientific">Fragilariopsis cylindrus CCMP1102</name>
    <dbReference type="NCBI Taxonomy" id="635003"/>
    <lineage>
        <taxon>Eukaryota</taxon>
        <taxon>Sar</taxon>
        <taxon>Stramenopiles</taxon>
        <taxon>Ochrophyta</taxon>
        <taxon>Bacillariophyta</taxon>
        <taxon>Bacillariophyceae</taxon>
        <taxon>Bacillariophycidae</taxon>
        <taxon>Bacillariales</taxon>
        <taxon>Bacillariaceae</taxon>
        <taxon>Fragilariopsis</taxon>
    </lineage>
</organism>
<dbReference type="Proteomes" id="UP000095751">
    <property type="component" value="Unassembled WGS sequence"/>
</dbReference>
<feature type="compositionally biased region" description="Basic residues" evidence="1">
    <location>
        <begin position="17"/>
        <end position="38"/>
    </location>
</feature>
<gene>
    <name evidence="2" type="ORF">FRACYDRAFT_269224</name>
</gene>
<evidence type="ECO:0000313" key="2">
    <source>
        <dbReference type="EMBL" id="OEU15114.1"/>
    </source>
</evidence>